<evidence type="ECO:0000313" key="2">
    <source>
        <dbReference type="Proteomes" id="UP000601171"/>
    </source>
</evidence>
<dbReference type="AlphaFoldDB" id="A0A926EVQ7"/>
<proteinExistence type="predicted"/>
<name>A0A926EVQ7_9FIRM</name>
<comment type="caution">
    <text evidence="1">The sequence shown here is derived from an EMBL/GenBank/DDBJ whole genome shotgun (WGS) entry which is preliminary data.</text>
</comment>
<sequence length="140" mass="15132">MTATAGYENRVYILVGDTPMDGSTGALISGVNSTTYEDLVEALDVTSFGDLYKKRIFGLGDVSFSLEGKYIPDDADGQKKLRARTYAYVGIYQNGEEKEGVQFPVLITKFSLKADASGTQDISIGFEGNGEPITLPVRTI</sequence>
<gene>
    <name evidence="1" type="ORF">H8707_02485</name>
</gene>
<reference evidence="1" key="1">
    <citation type="submission" date="2020-08" db="EMBL/GenBank/DDBJ databases">
        <title>Genome public.</title>
        <authorList>
            <person name="Liu C."/>
            <person name="Sun Q."/>
        </authorList>
    </citation>
    <scope>NUCLEOTIDE SEQUENCE</scope>
    <source>
        <strain evidence="1">BX21</strain>
    </source>
</reference>
<evidence type="ECO:0008006" key="3">
    <source>
        <dbReference type="Google" id="ProtNLM"/>
    </source>
</evidence>
<dbReference type="EMBL" id="JACRTG010000008">
    <property type="protein sequence ID" value="MBC8587110.1"/>
    <property type="molecule type" value="Genomic_DNA"/>
</dbReference>
<accession>A0A926EVQ7</accession>
<keyword evidence="2" id="KW-1185">Reference proteome</keyword>
<evidence type="ECO:0000313" key="1">
    <source>
        <dbReference type="EMBL" id="MBC8587110.1"/>
    </source>
</evidence>
<organism evidence="1 2">
    <name type="scientific">Paratissierella segnis</name>
    <dbReference type="NCBI Taxonomy" id="2763679"/>
    <lineage>
        <taxon>Bacteria</taxon>
        <taxon>Bacillati</taxon>
        <taxon>Bacillota</taxon>
        <taxon>Tissierellia</taxon>
        <taxon>Tissierellales</taxon>
        <taxon>Tissierellaceae</taxon>
        <taxon>Paratissierella</taxon>
    </lineage>
</organism>
<dbReference type="RefSeq" id="WP_262428582.1">
    <property type="nucleotide sequence ID" value="NZ_JACRTG010000008.1"/>
</dbReference>
<dbReference type="Proteomes" id="UP000601171">
    <property type="component" value="Unassembled WGS sequence"/>
</dbReference>
<protein>
    <recommendedName>
        <fullName evidence="3">Phage tail protein</fullName>
    </recommendedName>
</protein>